<dbReference type="EC" id="2.5.1.29" evidence="8"/>
<dbReference type="GO" id="GO:0046872">
    <property type="term" value="F:metal ion binding"/>
    <property type="evidence" value="ECO:0007669"/>
    <property type="project" value="UniProtKB-KW"/>
</dbReference>
<accession>A0A063Y5D0</accession>
<keyword evidence="9" id="KW-1185">Reference proteome</keyword>
<reference evidence="8 9" key="1">
    <citation type="journal article" date="2005" name="Int. J. Syst. Evol. Microbiol.">
        <title>Nitrincola lacisaponensis gen. nov., sp. nov., a novel alkaliphilic bacterium isolated from an alkaline, saline lake.</title>
        <authorList>
            <person name="Dimitriu P.A."/>
            <person name="Shukla S.K."/>
            <person name="Conradt J."/>
            <person name="Marquez M.C."/>
            <person name="Ventosa A."/>
            <person name="Maglia A."/>
            <person name="Peyton B.M."/>
            <person name="Pinkart H.C."/>
            <person name="Mormile M.R."/>
        </authorList>
    </citation>
    <scope>NUCLEOTIDE SEQUENCE [LARGE SCALE GENOMIC DNA]</scope>
    <source>
        <strain evidence="8 9">4CA</strain>
    </source>
</reference>
<dbReference type="PANTHER" id="PTHR43281:SF1">
    <property type="entry name" value="FARNESYL DIPHOSPHATE SYNTHASE"/>
    <property type="match status" value="1"/>
</dbReference>
<dbReference type="EMBL" id="JMSZ01000024">
    <property type="protein sequence ID" value="KDE39737.1"/>
    <property type="molecule type" value="Genomic_DNA"/>
</dbReference>
<dbReference type="SUPFAM" id="SSF48576">
    <property type="entry name" value="Terpenoid synthases"/>
    <property type="match status" value="1"/>
</dbReference>
<dbReference type="Proteomes" id="UP000027318">
    <property type="component" value="Unassembled WGS sequence"/>
</dbReference>
<dbReference type="PROSITE" id="PS00723">
    <property type="entry name" value="POLYPRENYL_SYNTHASE_1"/>
    <property type="match status" value="1"/>
</dbReference>
<evidence type="ECO:0000313" key="9">
    <source>
        <dbReference type="Proteomes" id="UP000027318"/>
    </source>
</evidence>
<dbReference type="GO" id="GO:0005737">
    <property type="term" value="C:cytoplasm"/>
    <property type="evidence" value="ECO:0007669"/>
    <property type="project" value="UniProtKB-ARBA"/>
</dbReference>
<evidence type="ECO:0000256" key="3">
    <source>
        <dbReference type="ARBA" id="ARBA00022679"/>
    </source>
</evidence>
<dbReference type="PATRIC" id="fig|267850.7.peg.1747"/>
<dbReference type="GO" id="GO:0008654">
    <property type="term" value="P:phospholipid biosynthetic process"/>
    <property type="evidence" value="ECO:0007669"/>
    <property type="project" value="UniProtKB-ARBA"/>
</dbReference>
<dbReference type="InterPro" id="IPR033749">
    <property type="entry name" value="Polyprenyl_synt_CS"/>
</dbReference>
<gene>
    <name evidence="8" type="ORF">ADINL_1777</name>
</gene>
<dbReference type="NCBIfam" id="NF045485">
    <property type="entry name" value="FPPsyn"/>
    <property type="match status" value="1"/>
</dbReference>
<dbReference type="Pfam" id="PF00348">
    <property type="entry name" value="polyprenyl_synt"/>
    <property type="match status" value="1"/>
</dbReference>
<keyword evidence="4" id="KW-0479">Metal-binding</keyword>
<comment type="cofactor">
    <cofactor evidence="1">
        <name>Mg(2+)</name>
        <dbReference type="ChEBI" id="CHEBI:18420"/>
    </cofactor>
</comment>
<evidence type="ECO:0000256" key="7">
    <source>
        <dbReference type="RuleBase" id="RU004466"/>
    </source>
</evidence>
<evidence type="ECO:0000256" key="2">
    <source>
        <dbReference type="ARBA" id="ARBA00006706"/>
    </source>
</evidence>
<dbReference type="InterPro" id="IPR053378">
    <property type="entry name" value="Prenyl_diphosphate_synthase"/>
</dbReference>
<evidence type="ECO:0000256" key="4">
    <source>
        <dbReference type="ARBA" id="ARBA00022723"/>
    </source>
</evidence>
<evidence type="ECO:0000256" key="5">
    <source>
        <dbReference type="ARBA" id="ARBA00022842"/>
    </source>
</evidence>
<dbReference type="GO" id="GO:0004161">
    <property type="term" value="F:dimethylallyltranstransferase activity"/>
    <property type="evidence" value="ECO:0007669"/>
    <property type="project" value="UniProtKB-EC"/>
</dbReference>
<sequence length="295" mass="32115">MKLEQQLQQYSERVQQLLQQSLSTQDSLYPALQEAMLYSLLNGGKRIRPLLVYLACRFCGGSLPQADAPAVAIEMLHSYSLVHDDLPAMDNDELRRGKPTCHIAFDEATAILAGDALLTAAFEQLSRPSEHYAAPQQLAMVHALSRAAGERGMVLGQAFDLSHVGQALSLEELQQMHALKTGALITCALVMGAQAAGQLQGERLAALQRFGDLIGLAFQVKDDLLDIEADTGTLGKPSGSDQARNKPTYPSLLGLEACKTLLDQLLQQARAELQPFGTEADDLLALAEYIVRRQY</sequence>
<dbReference type="AlphaFoldDB" id="A0A063Y5D0"/>
<dbReference type="InterPro" id="IPR008949">
    <property type="entry name" value="Isoprenoid_synthase_dom_sf"/>
</dbReference>
<evidence type="ECO:0000256" key="1">
    <source>
        <dbReference type="ARBA" id="ARBA00001946"/>
    </source>
</evidence>
<evidence type="ECO:0000256" key="6">
    <source>
        <dbReference type="ARBA" id="ARBA00023229"/>
    </source>
</evidence>
<keyword evidence="6" id="KW-0414">Isoprene biosynthesis</keyword>
<dbReference type="EC" id="2.5.1.1" evidence="8"/>
<dbReference type="GO" id="GO:0106350">
    <property type="term" value="F:all-trans-octaprenyl-diphosphate synthase activity"/>
    <property type="evidence" value="ECO:0007669"/>
    <property type="project" value="UniProtKB-EC"/>
</dbReference>
<dbReference type="Gene3D" id="1.10.600.10">
    <property type="entry name" value="Farnesyl Diphosphate Synthase"/>
    <property type="match status" value="1"/>
</dbReference>
<dbReference type="STRING" id="267850.ADINL_1777"/>
<comment type="similarity">
    <text evidence="2 7">Belongs to the FPP/GGPP synthase family.</text>
</comment>
<dbReference type="PROSITE" id="PS00444">
    <property type="entry name" value="POLYPRENYL_SYNTHASE_2"/>
    <property type="match status" value="1"/>
</dbReference>
<dbReference type="EC" id="2.5.1.90" evidence="8"/>
<organism evidence="8 9">
    <name type="scientific">Nitrincola lacisaponensis</name>
    <dbReference type="NCBI Taxonomy" id="267850"/>
    <lineage>
        <taxon>Bacteria</taxon>
        <taxon>Pseudomonadati</taxon>
        <taxon>Pseudomonadota</taxon>
        <taxon>Gammaproteobacteria</taxon>
        <taxon>Oceanospirillales</taxon>
        <taxon>Oceanospirillaceae</taxon>
        <taxon>Nitrincola</taxon>
    </lineage>
</organism>
<dbReference type="SFLD" id="SFLDG01017">
    <property type="entry name" value="Polyprenyl_Transferase_Like"/>
    <property type="match status" value="1"/>
</dbReference>
<comment type="caution">
    <text evidence="8">The sequence shown here is derived from an EMBL/GenBank/DDBJ whole genome shotgun (WGS) entry which is preliminary data.</text>
</comment>
<name>A0A063Y5D0_9GAMM</name>
<evidence type="ECO:0000313" key="8">
    <source>
        <dbReference type="EMBL" id="KDE39737.1"/>
    </source>
</evidence>
<dbReference type="GO" id="GO:0004337">
    <property type="term" value="F:(2E,6E)-farnesyl diphosphate synthase activity"/>
    <property type="evidence" value="ECO:0007669"/>
    <property type="project" value="UniProtKB-EC"/>
</dbReference>
<dbReference type="RefSeq" id="WP_036546638.1">
    <property type="nucleotide sequence ID" value="NZ_JMSZ01000024.1"/>
</dbReference>
<protein>
    <submittedName>
        <fullName evidence="8">Octaprenyl diphosphate synthase</fullName>
        <ecNumber evidence="8">2.5.1.1</ecNumber>
        <ecNumber evidence="8">2.5.1.10</ecNumber>
        <ecNumber evidence="8">2.5.1.29</ecNumber>
        <ecNumber evidence="8">2.5.1.90</ecNumber>
    </submittedName>
</protein>
<keyword evidence="3 7" id="KW-0808">Transferase</keyword>
<proteinExistence type="inferred from homology"/>
<dbReference type="CDD" id="cd00685">
    <property type="entry name" value="Trans_IPPS_HT"/>
    <property type="match status" value="1"/>
</dbReference>
<dbReference type="GO" id="GO:0004311">
    <property type="term" value="F:geranylgeranyl diphosphate synthase activity"/>
    <property type="evidence" value="ECO:0007669"/>
    <property type="project" value="UniProtKB-EC"/>
</dbReference>
<dbReference type="PANTHER" id="PTHR43281">
    <property type="entry name" value="FARNESYL DIPHOSPHATE SYNTHASE"/>
    <property type="match status" value="1"/>
</dbReference>
<dbReference type="SFLD" id="SFLDS00005">
    <property type="entry name" value="Isoprenoid_Synthase_Type_I"/>
    <property type="match status" value="1"/>
</dbReference>
<dbReference type="InterPro" id="IPR000092">
    <property type="entry name" value="Polyprenyl_synt"/>
</dbReference>
<dbReference type="GO" id="GO:0016114">
    <property type="term" value="P:terpenoid biosynthetic process"/>
    <property type="evidence" value="ECO:0007669"/>
    <property type="project" value="UniProtKB-ARBA"/>
</dbReference>
<dbReference type="EC" id="2.5.1.10" evidence="8"/>
<dbReference type="FunFam" id="1.10.600.10:FF:000001">
    <property type="entry name" value="Geranylgeranyl diphosphate synthase"/>
    <property type="match status" value="1"/>
</dbReference>
<keyword evidence="5" id="KW-0460">Magnesium</keyword>